<comment type="pathway">
    <text evidence="1">Glycan metabolism; L-arabinan degradation.</text>
</comment>
<dbReference type="CDD" id="cd00161">
    <property type="entry name" value="beta-trefoil_Ricin-like"/>
    <property type="match status" value="1"/>
</dbReference>
<evidence type="ECO:0000256" key="2">
    <source>
        <dbReference type="ARBA" id="ARBA00009865"/>
    </source>
</evidence>
<feature type="site" description="Important for catalytic activity, responsible for pKa modulation of the active site Glu and correct orientation of both the proton donor and substrate" evidence="6">
    <location>
        <position position="173"/>
    </location>
</feature>
<evidence type="ECO:0000313" key="10">
    <source>
        <dbReference type="Proteomes" id="UP000239485"/>
    </source>
</evidence>
<dbReference type="Pfam" id="PF14200">
    <property type="entry name" value="RicinB_lectin_2"/>
    <property type="match status" value="1"/>
</dbReference>
<dbReference type="Gene3D" id="2.60.120.200">
    <property type="match status" value="1"/>
</dbReference>
<protein>
    <submittedName>
        <fullName evidence="9">Ricin-type beta-trefoil lectin protein</fullName>
    </submittedName>
</protein>
<dbReference type="InterPro" id="IPR000772">
    <property type="entry name" value="Ricin_B_lectin"/>
</dbReference>
<evidence type="ECO:0000256" key="4">
    <source>
        <dbReference type="ARBA" id="ARBA00023295"/>
    </source>
</evidence>
<evidence type="ECO:0000256" key="7">
    <source>
        <dbReference type="SAM" id="SignalP"/>
    </source>
</evidence>
<accession>A0A2S6IX59</accession>
<keyword evidence="7" id="KW-0732">Signal</keyword>
<evidence type="ECO:0000256" key="6">
    <source>
        <dbReference type="PIRSR" id="PIRSR606710-2"/>
    </source>
</evidence>
<feature type="chain" id="PRO_5015777309" evidence="7">
    <location>
        <begin position="32"/>
        <end position="762"/>
    </location>
</feature>
<dbReference type="PROSITE" id="PS50231">
    <property type="entry name" value="RICIN_B_LECTIN"/>
    <property type="match status" value="1"/>
</dbReference>
<dbReference type="Proteomes" id="UP000239485">
    <property type="component" value="Unassembled WGS sequence"/>
</dbReference>
<dbReference type="EMBL" id="PTJD01000001">
    <property type="protein sequence ID" value="PPK98866.1"/>
    <property type="molecule type" value="Genomic_DNA"/>
</dbReference>
<dbReference type="GO" id="GO:0004553">
    <property type="term" value="F:hydrolase activity, hydrolyzing O-glycosyl compounds"/>
    <property type="evidence" value="ECO:0007669"/>
    <property type="project" value="InterPro"/>
</dbReference>
<dbReference type="CDD" id="cd08998">
    <property type="entry name" value="GH43_Arb43a-like"/>
    <property type="match status" value="1"/>
</dbReference>
<evidence type="ECO:0000256" key="3">
    <source>
        <dbReference type="ARBA" id="ARBA00022801"/>
    </source>
</evidence>
<dbReference type="PANTHER" id="PTHR43301:SF3">
    <property type="entry name" value="ARABINAN ENDO-1,5-ALPHA-L-ARABINOSIDASE A-RELATED"/>
    <property type="match status" value="1"/>
</dbReference>
<dbReference type="AlphaFoldDB" id="A0A2S6IX59"/>
<keyword evidence="4" id="KW-0326">Glycosidase</keyword>
<dbReference type="Gene3D" id="2.115.10.20">
    <property type="entry name" value="Glycosyl hydrolase domain, family 43"/>
    <property type="match status" value="1"/>
</dbReference>
<keyword evidence="3" id="KW-0378">Hydrolase</keyword>
<feature type="signal peptide" evidence="7">
    <location>
        <begin position="1"/>
        <end position="31"/>
    </location>
</feature>
<name>A0A2S6IX59_9ACTN</name>
<dbReference type="GO" id="GO:0030246">
    <property type="term" value="F:carbohydrate binding"/>
    <property type="evidence" value="ECO:0007669"/>
    <property type="project" value="UniProtKB-KW"/>
</dbReference>
<dbReference type="InterPro" id="IPR013320">
    <property type="entry name" value="ConA-like_dom_sf"/>
</dbReference>
<feature type="active site" description="Proton donor" evidence="5">
    <location>
        <position position="225"/>
    </location>
</feature>
<organism evidence="9 10">
    <name type="scientific">Kineococcus xinjiangensis</name>
    <dbReference type="NCBI Taxonomy" id="512762"/>
    <lineage>
        <taxon>Bacteria</taxon>
        <taxon>Bacillati</taxon>
        <taxon>Actinomycetota</taxon>
        <taxon>Actinomycetes</taxon>
        <taxon>Kineosporiales</taxon>
        <taxon>Kineosporiaceae</taxon>
        <taxon>Kineococcus</taxon>
    </lineage>
</organism>
<dbReference type="Gene3D" id="2.80.10.50">
    <property type="match status" value="1"/>
</dbReference>
<proteinExistence type="inferred from homology"/>
<dbReference type="PANTHER" id="PTHR43301">
    <property type="entry name" value="ARABINAN ENDO-1,5-ALPHA-L-ARABINOSIDASE"/>
    <property type="match status" value="1"/>
</dbReference>
<evidence type="ECO:0000259" key="8">
    <source>
        <dbReference type="Pfam" id="PF14200"/>
    </source>
</evidence>
<dbReference type="SUPFAM" id="SSF50370">
    <property type="entry name" value="Ricin B-like lectins"/>
    <property type="match status" value="1"/>
</dbReference>
<reference evidence="9 10" key="1">
    <citation type="submission" date="2018-02" db="EMBL/GenBank/DDBJ databases">
        <title>Genomic Encyclopedia of Archaeal and Bacterial Type Strains, Phase II (KMG-II): from individual species to whole genera.</title>
        <authorList>
            <person name="Goeker M."/>
        </authorList>
    </citation>
    <scope>NUCLEOTIDE SEQUENCE [LARGE SCALE GENOMIC DNA]</scope>
    <source>
        <strain evidence="9 10">DSM 22857</strain>
    </source>
</reference>
<dbReference type="Pfam" id="PF04616">
    <property type="entry name" value="Glyco_hydro_43"/>
    <property type="match status" value="1"/>
</dbReference>
<dbReference type="InterPro" id="IPR050727">
    <property type="entry name" value="GH43_arabinanases"/>
</dbReference>
<dbReference type="InterPro" id="IPR035992">
    <property type="entry name" value="Ricin_B-like_lectins"/>
</dbReference>
<evidence type="ECO:0000313" key="9">
    <source>
        <dbReference type="EMBL" id="PPK98866.1"/>
    </source>
</evidence>
<comment type="caution">
    <text evidence="9">The sequence shown here is derived from an EMBL/GenBank/DDBJ whole genome shotgun (WGS) entry which is preliminary data.</text>
</comment>
<dbReference type="InterPro" id="IPR006710">
    <property type="entry name" value="Glyco_hydro_43"/>
</dbReference>
<dbReference type="GO" id="GO:0005975">
    <property type="term" value="P:carbohydrate metabolic process"/>
    <property type="evidence" value="ECO:0007669"/>
    <property type="project" value="InterPro"/>
</dbReference>
<keyword evidence="10" id="KW-1185">Reference proteome</keyword>
<sequence length="762" mass="79887">MASSPFRFPGRAKLAVLASLGLVLTAAPAVAATPAPAPSGQLALTGDVGIHDPTMAYDPVAKLYVVADSHNAIRTAPTMNGPWTVAPGRVPRAQWTFGVPNSSTLWAPDLTKVGDTFYYYYSQSSFGSSNSAIGVKTTKTPADPSSYVDLGRPVVTSGTLGPADPAIEFNAIDPDLVQAAHGSRWLVWGSFWDGIVVQELGADLVSLVGEPTLVASRRADDNPVEAPTIFHRDGYYYLLTSWDKCCSGAASTYKVTVGRSKSITGPYVDQTGKRLDEGGGTVILDTRQSAPGVTPAGLYRAPGGADVYTEGGVNYLVHHAYRPANTLGIRPMVWRDGWPSFPETGGGSYDLTDGSHVRLVSEAKPFTAPPIGRVAGPTPEFGSAVQLNGGSPVAYVDMPDGIVSGLDGDFTISTWLKRGSTLGNDWARIFDFGDDTRNFMFLTPASAAPPTGLRFEVATRDNGGGTLPGAGDSVQVSTDWTHIAVSASGTTATLWVNGEPVRTNTDFTVRPADLGITKNNWIGRSQFSADPGLNGSIDDFNIFSRALSPVEVQALTTAPGGGEAVGGGDVAWYRFDESGGAQVTDSSPAGNTAEAVVPVTTEDQLQNPVRGTQCLTSVPGKVVQSTCADGNEAQTWRLDEAPGGLHRLVSAGSRNPKCLALADASGAVGTPVRVTPCDEAPRNPNSKSTRGALQLWSIEDTGHGFLRFSNPVTGLALEIDNDGGAIRTDVVGAARAIRPIANLDPPQQWQLEHVDATAPARP</sequence>
<dbReference type="Pfam" id="PF13385">
    <property type="entry name" value="Laminin_G_3"/>
    <property type="match status" value="1"/>
</dbReference>
<evidence type="ECO:0000256" key="1">
    <source>
        <dbReference type="ARBA" id="ARBA00004834"/>
    </source>
</evidence>
<feature type="domain" description="Ricin B lectin" evidence="8">
    <location>
        <begin position="620"/>
        <end position="673"/>
    </location>
</feature>
<gene>
    <name evidence="9" type="ORF">CLV92_101567</name>
</gene>
<dbReference type="SUPFAM" id="SSF49899">
    <property type="entry name" value="Concanavalin A-like lectins/glucanases"/>
    <property type="match status" value="1"/>
</dbReference>
<dbReference type="SUPFAM" id="SSF75005">
    <property type="entry name" value="Arabinanase/levansucrase/invertase"/>
    <property type="match status" value="1"/>
</dbReference>
<dbReference type="InterPro" id="IPR023296">
    <property type="entry name" value="Glyco_hydro_beta-prop_sf"/>
</dbReference>
<keyword evidence="9" id="KW-0430">Lectin</keyword>
<feature type="active site" description="Proton acceptor" evidence="5">
    <location>
        <position position="52"/>
    </location>
</feature>
<evidence type="ECO:0000256" key="5">
    <source>
        <dbReference type="PIRSR" id="PIRSR606710-1"/>
    </source>
</evidence>
<comment type="similarity">
    <text evidence="2">Belongs to the glycosyl hydrolase 43 family.</text>
</comment>